<dbReference type="OrthoDB" id="9813383at2"/>
<evidence type="ECO:0000313" key="4">
    <source>
        <dbReference type="Proteomes" id="UP000260351"/>
    </source>
</evidence>
<dbReference type="SUPFAM" id="SSF52317">
    <property type="entry name" value="Class I glutamine amidotransferase-like"/>
    <property type="match status" value="1"/>
</dbReference>
<dbReference type="PROSITE" id="PS51273">
    <property type="entry name" value="GATASE_TYPE_1"/>
    <property type="match status" value="1"/>
</dbReference>
<organism evidence="3 4">
    <name type="scientific">Wenzhouxiangella sediminis</name>
    <dbReference type="NCBI Taxonomy" id="1792836"/>
    <lineage>
        <taxon>Bacteria</taxon>
        <taxon>Pseudomonadati</taxon>
        <taxon>Pseudomonadota</taxon>
        <taxon>Gammaproteobacteria</taxon>
        <taxon>Chromatiales</taxon>
        <taxon>Wenzhouxiangellaceae</taxon>
        <taxon>Wenzhouxiangella</taxon>
    </lineage>
</organism>
<dbReference type="InterPro" id="IPR044992">
    <property type="entry name" value="ChyE-like"/>
</dbReference>
<keyword evidence="4" id="KW-1185">Reference proteome</keyword>
<dbReference type="EMBL" id="QUZK01000036">
    <property type="protein sequence ID" value="RFF30333.1"/>
    <property type="molecule type" value="Genomic_DNA"/>
</dbReference>
<dbReference type="CDD" id="cd01741">
    <property type="entry name" value="GATase1_1"/>
    <property type="match status" value="1"/>
</dbReference>
<evidence type="ECO:0000259" key="2">
    <source>
        <dbReference type="Pfam" id="PF00117"/>
    </source>
</evidence>
<dbReference type="Pfam" id="PF00117">
    <property type="entry name" value="GATase"/>
    <property type="match status" value="1"/>
</dbReference>
<dbReference type="GO" id="GO:0016740">
    <property type="term" value="F:transferase activity"/>
    <property type="evidence" value="ECO:0007669"/>
    <property type="project" value="UniProtKB-KW"/>
</dbReference>
<evidence type="ECO:0000256" key="1">
    <source>
        <dbReference type="SAM" id="MobiDB-lite"/>
    </source>
</evidence>
<dbReference type="InterPro" id="IPR029062">
    <property type="entry name" value="Class_I_gatase-like"/>
</dbReference>
<name>A0A3E1K8C5_9GAMM</name>
<dbReference type="AlphaFoldDB" id="A0A3E1K8C5"/>
<dbReference type="PANTHER" id="PTHR42695:SF5">
    <property type="entry name" value="GLUTAMINE AMIDOTRANSFERASE YLR126C-RELATED"/>
    <property type="match status" value="1"/>
</dbReference>
<comment type="caution">
    <text evidence="3">The sequence shown here is derived from an EMBL/GenBank/DDBJ whole genome shotgun (WGS) entry which is preliminary data.</text>
</comment>
<protein>
    <submittedName>
        <fullName evidence="3">Glutamine amidotransferase</fullName>
    </submittedName>
</protein>
<dbReference type="NCBIfam" id="NF006562">
    <property type="entry name" value="PRK09065.1"/>
    <property type="match status" value="1"/>
</dbReference>
<gene>
    <name evidence="3" type="ORF">DZC52_08445</name>
</gene>
<dbReference type="PANTHER" id="PTHR42695">
    <property type="entry name" value="GLUTAMINE AMIDOTRANSFERASE YLR126C-RELATED"/>
    <property type="match status" value="1"/>
</dbReference>
<evidence type="ECO:0000313" key="3">
    <source>
        <dbReference type="EMBL" id="RFF30333.1"/>
    </source>
</evidence>
<reference evidence="3 4" key="1">
    <citation type="submission" date="2018-08" db="EMBL/GenBank/DDBJ databases">
        <title>Wenzhouxiangella salilacus sp. nov., a novel bacterium isolated from a saline lake in Xinjiang Province, China.</title>
        <authorList>
            <person name="Han S."/>
        </authorList>
    </citation>
    <scope>NUCLEOTIDE SEQUENCE [LARGE SCALE GENOMIC DNA]</scope>
    <source>
        <strain evidence="3 4">XDB06</strain>
    </source>
</reference>
<sequence length="298" mass="33174">MERLSLLRQQHHSRVRLQPRPVHPRSDRRQHRPRAVGGDIRRPVRALSARSRLLIVKTGSAFAEARRRFGDFETWFIRSFGPKRFDYRTIDVSLGEPPPDRTSMGEFAGVVVTGSPAMVSHRLEWSERIAVWLAELVGEDRLPVLGVCYGHQLIAHGLGGRVGPNPHGRRMGTRRLAVDTPDDALLGPLAPTASVNVTHLEAVLEPPPSARVLGRTEDDPNHVLHFGGRSWGVQFHPEFDAAIMRCYVEARRELLDGEGFDSKAILEDVTDTRAGPGLLERFADICESTGGDDDDEGR</sequence>
<keyword evidence="3" id="KW-0808">Transferase</keyword>
<dbReference type="GO" id="GO:0005829">
    <property type="term" value="C:cytosol"/>
    <property type="evidence" value="ECO:0007669"/>
    <property type="project" value="TreeGrafter"/>
</dbReference>
<proteinExistence type="predicted"/>
<feature type="region of interest" description="Disordered" evidence="1">
    <location>
        <begin position="1"/>
        <end position="38"/>
    </location>
</feature>
<feature type="domain" description="Glutamine amidotransferase" evidence="2">
    <location>
        <begin position="105"/>
        <end position="240"/>
    </location>
</feature>
<dbReference type="Gene3D" id="3.40.50.880">
    <property type="match status" value="1"/>
</dbReference>
<dbReference type="InterPro" id="IPR017926">
    <property type="entry name" value="GATASE"/>
</dbReference>
<feature type="compositionally biased region" description="Basic residues" evidence="1">
    <location>
        <begin position="9"/>
        <end position="34"/>
    </location>
</feature>
<accession>A0A3E1K8C5</accession>
<dbReference type="Proteomes" id="UP000260351">
    <property type="component" value="Unassembled WGS sequence"/>
</dbReference>
<keyword evidence="3" id="KW-0315">Glutamine amidotransferase</keyword>